<evidence type="ECO:0000313" key="1">
    <source>
        <dbReference type="EMBL" id="GAH09465.1"/>
    </source>
</evidence>
<dbReference type="EMBL" id="BART01034956">
    <property type="protein sequence ID" value="GAH09465.1"/>
    <property type="molecule type" value="Genomic_DNA"/>
</dbReference>
<dbReference type="AlphaFoldDB" id="X1DML4"/>
<name>X1DML4_9ZZZZ</name>
<accession>X1DML4</accession>
<organism evidence="1">
    <name type="scientific">marine sediment metagenome</name>
    <dbReference type="NCBI Taxonomy" id="412755"/>
    <lineage>
        <taxon>unclassified sequences</taxon>
        <taxon>metagenomes</taxon>
        <taxon>ecological metagenomes</taxon>
    </lineage>
</organism>
<protein>
    <submittedName>
        <fullName evidence="1">Uncharacterized protein</fullName>
    </submittedName>
</protein>
<reference evidence="1" key="1">
    <citation type="journal article" date="2014" name="Front. Microbiol.">
        <title>High frequency of phylogenetically diverse reductive dehalogenase-homologous genes in deep subseafloor sedimentary metagenomes.</title>
        <authorList>
            <person name="Kawai M."/>
            <person name="Futagami T."/>
            <person name="Toyoda A."/>
            <person name="Takaki Y."/>
            <person name="Nishi S."/>
            <person name="Hori S."/>
            <person name="Arai W."/>
            <person name="Tsubouchi T."/>
            <person name="Morono Y."/>
            <person name="Uchiyama I."/>
            <person name="Ito T."/>
            <person name="Fujiyama A."/>
            <person name="Inagaki F."/>
            <person name="Takami H."/>
        </authorList>
    </citation>
    <scope>NUCLEOTIDE SEQUENCE</scope>
    <source>
        <strain evidence="1">Expedition CK06-06</strain>
    </source>
</reference>
<feature type="non-terminal residue" evidence="1">
    <location>
        <position position="1"/>
    </location>
</feature>
<gene>
    <name evidence="1" type="ORF">S01H4_59567</name>
</gene>
<sequence>LSKLVDCFKPRRFCGRYTNTPYNVNATGSYAILKTDYDVSTIKIYNRAENVVINFNSLPDNSANIIKANWQFTYWHGANYGYGTIEVKFTTEIEENTLIIYIDLVYELDRLRPVFIKCDFNVQVSPNYNFYYY</sequence>
<proteinExistence type="predicted"/>
<comment type="caution">
    <text evidence="1">The sequence shown here is derived from an EMBL/GenBank/DDBJ whole genome shotgun (WGS) entry which is preliminary data.</text>
</comment>